<accession>A0A419V4R5</accession>
<dbReference type="InterPro" id="IPR006669">
    <property type="entry name" value="MgtE_transporter"/>
</dbReference>
<protein>
    <recommendedName>
        <fullName evidence="9">Magnesium transporter MgtE</fullName>
    </recommendedName>
</protein>
<gene>
    <name evidence="11" type="ORF">ATL39_1669</name>
</gene>
<dbReference type="InterPro" id="IPR046342">
    <property type="entry name" value="CBS_dom_sf"/>
</dbReference>
<dbReference type="SUPFAM" id="SSF54631">
    <property type="entry name" value="CBS-domain pair"/>
    <property type="match status" value="1"/>
</dbReference>
<comment type="caution">
    <text evidence="11">The sequence shown here is derived from an EMBL/GenBank/DDBJ whole genome shotgun (WGS) entry which is preliminary data.</text>
</comment>
<reference evidence="11 12" key="1">
    <citation type="submission" date="2018-09" db="EMBL/GenBank/DDBJ databases">
        <title>Genomic Encyclopedia of Archaeal and Bacterial Type Strains, Phase II (KMG-II): from individual species to whole genera.</title>
        <authorList>
            <person name="Goeker M."/>
        </authorList>
    </citation>
    <scope>NUCLEOTIDE SEQUENCE [LARGE SCALE GENOMIC DNA]</scope>
    <source>
        <strain evidence="11 12">DSM 17008</strain>
    </source>
</reference>
<evidence type="ECO:0000259" key="10">
    <source>
        <dbReference type="PROSITE" id="PS51371"/>
    </source>
</evidence>
<keyword evidence="3 9" id="KW-0813">Transport</keyword>
<dbReference type="GO" id="GO:0015095">
    <property type="term" value="F:magnesium ion transmembrane transporter activity"/>
    <property type="evidence" value="ECO:0007669"/>
    <property type="project" value="UniProtKB-UniRule"/>
</dbReference>
<dbReference type="Proteomes" id="UP000285120">
    <property type="component" value="Unassembled WGS sequence"/>
</dbReference>
<keyword evidence="7 9" id="KW-0472">Membrane</keyword>
<proteinExistence type="inferred from homology"/>
<dbReference type="PANTHER" id="PTHR43773:SF1">
    <property type="entry name" value="MAGNESIUM TRANSPORTER MGTE"/>
    <property type="match status" value="1"/>
</dbReference>
<dbReference type="CDD" id="cd04606">
    <property type="entry name" value="CBS_pair_Mg_transporter"/>
    <property type="match status" value="1"/>
</dbReference>
<dbReference type="InterPro" id="IPR006668">
    <property type="entry name" value="Mg_transptr_MgtE_intracell_dom"/>
</dbReference>
<dbReference type="SUPFAM" id="SSF161093">
    <property type="entry name" value="MgtE membrane domain-like"/>
    <property type="match status" value="1"/>
</dbReference>
<evidence type="ECO:0000313" key="12">
    <source>
        <dbReference type="Proteomes" id="UP000285120"/>
    </source>
</evidence>
<comment type="subunit">
    <text evidence="9">Homodimer.</text>
</comment>
<evidence type="ECO:0000256" key="6">
    <source>
        <dbReference type="ARBA" id="ARBA00022989"/>
    </source>
</evidence>
<feature type="transmembrane region" description="Helical" evidence="9">
    <location>
        <begin position="315"/>
        <end position="342"/>
    </location>
</feature>
<evidence type="ECO:0000256" key="4">
    <source>
        <dbReference type="ARBA" id="ARBA00022692"/>
    </source>
</evidence>
<dbReference type="SUPFAM" id="SSF158791">
    <property type="entry name" value="MgtE N-terminal domain-like"/>
    <property type="match status" value="1"/>
</dbReference>
<dbReference type="PANTHER" id="PTHR43773">
    <property type="entry name" value="MAGNESIUM TRANSPORTER MGTE"/>
    <property type="match status" value="1"/>
</dbReference>
<dbReference type="Pfam" id="PF00571">
    <property type="entry name" value="CBS"/>
    <property type="match status" value="2"/>
</dbReference>
<keyword evidence="12" id="KW-1185">Reference proteome</keyword>
<comment type="subcellular location">
    <subcellularLocation>
        <location evidence="9">Cell membrane</location>
        <topology evidence="9">Multi-pass membrane protein</topology>
    </subcellularLocation>
    <subcellularLocation>
        <location evidence="1">Membrane</location>
        <topology evidence="1">Multi-pass membrane protein</topology>
    </subcellularLocation>
</comment>
<dbReference type="InterPro" id="IPR036739">
    <property type="entry name" value="SLC41_membr_dom_sf"/>
</dbReference>
<feature type="domain" description="CBS" evidence="10">
    <location>
        <begin position="143"/>
        <end position="206"/>
    </location>
</feature>
<keyword evidence="6 9" id="KW-1133">Transmembrane helix</keyword>
<dbReference type="AlphaFoldDB" id="A0A419V4R5"/>
<dbReference type="Pfam" id="PF01769">
    <property type="entry name" value="MgtE"/>
    <property type="match status" value="1"/>
</dbReference>
<evidence type="ECO:0000256" key="8">
    <source>
        <dbReference type="PROSITE-ProRule" id="PRU00703"/>
    </source>
</evidence>
<evidence type="ECO:0000256" key="3">
    <source>
        <dbReference type="ARBA" id="ARBA00022448"/>
    </source>
</evidence>
<dbReference type="SMART" id="SM00924">
    <property type="entry name" value="MgtE_N"/>
    <property type="match status" value="1"/>
</dbReference>
<dbReference type="GO" id="GO:0046872">
    <property type="term" value="F:metal ion binding"/>
    <property type="evidence" value="ECO:0007669"/>
    <property type="project" value="UniProtKB-KW"/>
</dbReference>
<feature type="transmembrane region" description="Helical" evidence="9">
    <location>
        <begin position="428"/>
        <end position="451"/>
    </location>
</feature>
<sequence length="454" mass="50116">MDYNNNTPVEMNVLEIRNLLKEGSIEKFREPFLDLHPNDQMQVLFELEKEERKQLYAYLEAEELAAVFQLMEYEDQFFTSIEMDDKRLAAVLNEMYADDAAEFIGKIPQAERKEALLDMMDQTEAREVREIMSYPEKTAGAVMTKEFLEIFADQRIDGVMAYLRKAGNEAESVYYLYVVGAAGELVGVVSLRDIIVSDADRIVKDVMNTQVISVDEYLDQEEAAQIIKDYDLLAAPVVTKDNKLVGIITFDDAMDVLEEEVTEDIEEISASKGSTDPSLNPFQAAAKRAPWIVLLMFLGLITANLINQYEETLEAIVVLSVFIPLIMGAAGNAGTQSLAVVVRNLATGALEKKGLFLMLRRELGTGILMGAACSVVLLGLVTLLYGNIVLAFIVAVSLLLSLSAAALIGAVFPIIINKLKIDPAVASGPFITTMNDIVGLSIYFSIATALLEYL</sequence>
<keyword evidence="9" id="KW-0479">Metal-binding</keyword>
<evidence type="ECO:0000256" key="7">
    <source>
        <dbReference type="ARBA" id="ARBA00023136"/>
    </source>
</evidence>
<evidence type="ECO:0000256" key="2">
    <source>
        <dbReference type="ARBA" id="ARBA00009749"/>
    </source>
</evidence>
<dbReference type="GO" id="GO:0005886">
    <property type="term" value="C:plasma membrane"/>
    <property type="evidence" value="ECO:0007669"/>
    <property type="project" value="UniProtKB-SubCell"/>
</dbReference>
<dbReference type="InterPro" id="IPR038076">
    <property type="entry name" value="MgtE_N_sf"/>
</dbReference>
<feature type="transmembrane region" description="Helical" evidence="9">
    <location>
        <begin position="363"/>
        <end position="385"/>
    </location>
</feature>
<dbReference type="InterPro" id="IPR006667">
    <property type="entry name" value="SLC41_membr_dom"/>
</dbReference>
<dbReference type="Pfam" id="PF03448">
    <property type="entry name" value="MgtE_N"/>
    <property type="match status" value="1"/>
</dbReference>
<dbReference type="RefSeq" id="WP_245960954.1">
    <property type="nucleotide sequence ID" value="NZ_RAPK01000008.1"/>
</dbReference>
<keyword evidence="5 9" id="KW-0460">Magnesium</keyword>
<dbReference type="InterPro" id="IPR000644">
    <property type="entry name" value="CBS_dom"/>
</dbReference>
<dbReference type="Gene3D" id="1.10.357.20">
    <property type="entry name" value="SLC41 divalent cation transporters, integral membrane domain"/>
    <property type="match status" value="1"/>
</dbReference>
<keyword evidence="8" id="KW-0129">CBS domain</keyword>
<organism evidence="11 12">
    <name type="scientific">Sinobaca qinghaiensis</name>
    <dbReference type="NCBI Taxonomy" id="342944"/>
    <lineage>
        <taxon>Bacteria</taxon>
        <taxon>Bacillati</taxon>
        <taxon>Bacillota</taxon>
        <taxon>Bacilli</taxon>
        <taxon>Bacillales</taxon>
        <taxon>Sporolactobacillaceae</taxon>
        <taxon>Sinobaca</taxon>
    </lineage>
</organism>
<dbReference type="Gene3D" id="1.25.60.10">
    <property type="entry name" value="MgtE N-terminal domain-like"/>
    <property type="match status" value="1"/>
</dbReference>
<feature type="domain" description="CBS" evidence="10">
    <location>
        <begin position="207"/>
        <end position="263"/>
    </location>
</feature>
<evidence type="ECO:0000256" key="9">
    <source>
        <dbReference type="RuleBase" id="RU362011"/>
    </source>
</evidence>
<dbReference type="EMBL" id="RAPK01000008">
    <property type="protein sequence ID" value="RKD73376.1"/>
    <property type="molecule type" value="Genomic_DNA"/>
</dbReference>
<evidence type="ECO:0000313" key="11">
    <source>
        <dbReference type="EMBL" id="RKD73376.1"/>
    </source>
</evidence>
<dbReference type="PROSITE" id="PS51371">
    <property type="entry name" value="CBS"/>
    <property type="match status" value="2"/>
</dbReference>
<keyword evidence="4 9" id="KW-0812">Transmembrane</keyword>
<dbReference type="NCBIfam" id="TIGR00400">
    <property type="entry name" value="mgtE"/>
    <property type="match status" value="1"/>
</dbReference>
<keyword evidence="9" id="KW-1003">Cell membrane</keyword>
<feature type="transmembrane region" description="Helical" evidence="9">
    <location>
        <begin position="291"/>
        <end position="309"/>
    </location>
</feature>
<dbReference type="Gene3D" id="3.10.580.10">
    <property type="entry name" value="CBS-domain"/>
    <property type="match status" value="1"/>
</dbReference>
<dbReference type="SMART" id="SM00116">
    <property type="entry name" value="CBS"/>
    <property type="match status" value="2"/>
</dbReference>
<comment type="function">
    <text evidence="9">Acts as a magnesium transporter.</text>
</comment>
<feature type="transmembrane region" description="Helical" evidence="9">
    <location>
        <begin position="391"/>
        <end position="416"/>
    </location>
</feature>
<evidence type="ECO:0000256" key="5">
    <source>
        <dbReference type="ARBA" id="ARBA00022842"/>
    </source>
</evidence>
<name>A0A419V4R5_9BACL</name>
<evidence type="ECO:0000256" key="1">
    <source>
        <dbReference type="ARBA" id="ARBA00004141"/>
    </source>
</evidence>
<comment type="similarity">
    <text evidence="2 9">Belongs to the SLC41A transporter family.</text>
</comment>